<evidence type="ECO:0000313" key="1">
    <source>
        <dbReference type="EMBL" id="EEV16219.1"/>
    </source>
</evidence>
<gene>
    <name evidence="1" type="ORF">CAMGR0001_1916</name>
</gene>
<proteinExistence type="predicted"/>
<dbReference type="EMBL" id="ACYG01000032">
    <property type="protein sequence ID" value="EEV16219.1"/>
    <property type="molecule type" value="Genomic_DNA"/>
</dbReference>
<keyword evidence="2" id="KW-1185">Reference proteome</keyword>
<evidence type="ECO:0000313" key="2">
    <source>
        <dbReference type="Proteomes" id="UP000005709"/>
    </source>
</evidence>
<reference evidence="1 2" key="1">
    <citation type="submission" date="2009-07" db="EMBL/GenBank/DDBJ databases">
        <authorList>
            <person name="Madupu R."/>
            <person name="Sebastian Y."/>
            <person name="Durkin A.S."/>
            <person name="Torralba M."/>
            <person name="Methe B."/>
            <person name="Sutton G.G."/>
            <person name="Strausberg R.L."/>
            <person name="Nelson K.E."/>
        </authorList>
    </citation>
    <scope>NUCLEOTIDE SEQUENCE [LARGE SCALE GENOMIC DNA]</scope>
    <source>
        <strain evidence="1 2">RM3268</strain>
    </source>
</reference>
<sequence>MTRDQKFYLILAARCSIGILPPRKRLKFYVITRAEILPPPPRLKLYRFSGGGGFC</sequence>
<accession>C8PLA7</accession>
<organism evidence="1 2">
    <name type="scientific">Campylobacter gracilis RM3268</name>
    <dbReference type="NCBI Taxonomy" id="553220"/>
    <lineage>
        <taxon>Bacteria</taxon>
        <taxon>Pseudomonadati</taxon>
        <taxon>Campylobacterota</taxon>
        <taxon>Epsilonproteobacteria</taxon>
        <taxon>Campylobacterales</taxon>
        <taxon>Campylobacteraceae</taxon>
        <taxon>Campylobacter</taxon>
    </lineage>
</organism>
<comment type="caution">
    <text evidence="1">The sequence shown here is derived from an EMBL/GenBank/DDBJ whole genome shotgun (WGS) entry which is preliminary data.</text>
</comment>
<dbReference type="AlphaFoldDB" id="C8PLA7"/>
<dbReference type="Proteomes" id="UP000005709">
    <property type="component" value="Unassembled WGS sequence"/>
</dbReference>
<protein>
    <submittedName>
        <fullName evidence="1">Uncharacterized protein</fullName>
    </submittedName>
</protein>
<name>C8PLA7_9BACT</name>